<dbReference type="InterPro" id="IPR050180">
    <property type="entry name" value="RNR_Ribonuclease"/>
</dbReference>
<dbReference type="InterPro" id="IPR001900">
    <property type="entry name" value="RNase_II/R"/>
</dbReference>
<evidence type="ECO:0000259" key="1">
    <source>
        <dbReference type="SMART" id="SM00955"/>
    </source>
</evidence>
<evidence type="ECO:0000313" key="3">
    <source>
        <dbReference type="Proteomes" id="UP000516424"/>
    </source>
</evidence>
<dbReference type="AlphaFoldDB" id="A0AB33IDF9"/>
<organism evidence="2 3">
    <name type="scientific">Acetobacter aceti NBRC 14818</name>
    <dbReference type="NCBI Taxonomy" id="887700"/>
    <lineage>
        <taxon>Bacteria</taxon>
        <taxon>Pseudomonadati</taxon>
        <taxon>Pseudomonadota</taxon>
        <taxon>Alphaproteobacteria</taxon>
        <taxon>Acetobacterales</taxon>
        <taxon>Acetobacteraceae</taxon>
        <taxon>Acetobacter</taxon>
        <taxon>Acetobacter subgen. Acetobacter</taxon>
    </lineage>
</organism>
<dbReference type="RefSeq" id="WP_010666275.1">
    <property type="nucleotide sequence ID" value="NZ_AP023410.1"/>
</dbReference>
<dbReference type="GO" id="GO:0005829">
    <property type="term" value="C:cytosol"/>
    <property type="evidence" value="ECO:0007669"/>
    <property type="project" value="TreeGrafter"/>
</dbReference>
<dbReference type="PANTHER" id="PTHR23355:SF9">
    <property type="entry name" value="DIS3-LIKE EXONUCLEASE 2"/>
    <property type="match status" value="1"/>
</dbReference>
<dbReference type="Pfam" id="PF00773">
    <property type="entry name" value="RNB"/>
    <property type="match status" value="2"/>
</dbReference>
<accession>A0AB33IDF9</accession>
<keyword evidence="3" id="KW-1185">Reference proteome</keyword>
<protein>
    <submittedName>
        <fullName evidence="2">Ribonuclease R</fullName>
    </submittedName>
</protein>
<dbReference type="EMBL" id="AP023410">
    <property type="protein sequence ID" value="BCK75140.1"/>
    <property type="molecule type" value="Genomic_DNA"/>
</dbReference>
<dbReference type="PANTHER" id="PTHR23355">
    <property type="entry name" value="RIBONUCLEASE"/>
    <property type="match status" value="1"/>
</dbReference>
<gene>
    <name evidence="2" type="primary">rnr</name>
    <name evidence="2" type="ORF">EMQ_0746</name>
</gene>
<dbReference type="Proteomes" id="UP000516424">
    <property type="component" value="Chromosome"/>
</dbReference>
<proteinExistence type="predicted"/>
<evidence type="ECO:0000313" key="2">
    <source>
        <dbReference type="EMBL" id="BCK75140.1"/>
    </source>
</evidence>
<dbReference type="GO" id="GO:0006402">
    <property type="term" value="P:mRNA catabolic process"/>
    <property type="evidence" value="ECO:0007669"/>
    <property type="project" value="TreeGrafter"/>
</dbReference>
<feature type="domain" description="RNB" evidence="1">
    <location>
        <begin position="256"/>
        <end position="537"/>
    </location>
</feature>
<dbReference type="SMART" id="SM00955">
    <property type="entry name" value="RNB"/>
    <property type="match status" value="1"/>
</dbReference>
<name>A0AB33IDF9_ACEAC</name>
<dbReference type="GO" id="GO:0004540">
    <property type="term" value="F:RNA nuclease activity"/>
    <property type="evidence" value="ECO:0007669"/>
    <property type="project" value="InterPro"/>
</dbReference>
<dbReference type="SUPFAM" id="SSF50249">
    <property type="entry name" value="Nucleic acid-binding proteins"/>
    <property type="match status" value="1"/>
</dbReference>
<reference evidence="2 3" key="1">
    <citation type="journal article" date="2011" name="Microbiology">
        <title>Transcriptome response to different carbon sources in Acetobacter aceti.</title>
        <authorList>
            <person name="Sakurai K."/>
            <person name="Arai H."/>
            <person name="Ishii M."/>
            <person name="Igarashi Y."/>
        </authorList>
    </citation>
    <scope>NUCLEOTIDE SEQUENCE [LARGE SCALE GENOMIC DNA]</scope>
    <source>
        <strain evidence="2 3">NBRC 14818</strain>
    </source>
</reference>
<dbReference type="InterPro" id="IPR012340">
    <property type="entry name" value="NA-bd_OB-fold"/>
</dbReference>
<sequence>MRADTATSLSSGVGLPDRDVLAQILRETSVPLTAGQLLRRLGLPPDRKKQVRAVLHAMALDGVFREEALLGKLRGEPDLPLLAEVVITGHDRHGAPFGRIAADEALGRRAMAKGSQPIVFVHPPPSDEPPLVAGARVLARLRSVGASRYEARIMKRQEPVCFVGIFGGEEVRACDPQSTCRRTVPAEDRPGLKEGDLVQADDDGHIRQCFGKLDDPLAVADMGRAEYGLPKAFPSDVLAEALHLTAPDAGPFPAGRKDFRSIPFVTVDGPDARDFDDAIWAQREGEGFRLLVAIADVSHYVTPHSALDEEARRRGHSVYFPDGVVPMLPPRLSEDLCSLRPDEERFCVVFDMRFNAEGLPTDTHIDRGVMRSRARLTYEQLEAMREGRLPFLHDDLGPAWVDTLYVAHEALRAARIRRGCLQVADRDLLRVELDRQTGRLGVSDTRPLESRHLVESFMIAACHAGAQVLRDKEKTALFRSHADASAVADAPRLPAVYAAEPARHAGLQLDVYAHLTSPIRRYADLTNHRMLLEAIAPEGQPAQAASADDGDLLALATHLTVTEARAAEASTATRQRLLALWLCQDQERIWSGHVTGATPDGALVTLTETQTTGLLPFRENADRKMLSDSCGGSEACSGAAASSPEAWALFSLRKGAVVRVRIAGLSRDVFQCIFQCAGFSA</sequence>
<dbReference type="GO" id="GO:0003723">
    <property type="term" value="F:RNA binding"/>
    <property type="evidence" value="ECO:0007669"/>
    <property type="project" value="InterPro"/>
</dbReference>